<comment type="caution">
    <text evidence="10">The sequence shown here is derived from an EMBL/GenBank/DDBJ whole genome shotgun (WGS) entry which is preliminary data.</text>
</comment>
<gene>
    <name evidence="10" type="ORF">Cadr_000025005</name>
</gene>
<keyword evidence="2" id="KW-0677">Repeat</keyword>
<dbReference type="GO" id="GO:0008270">
    <property type="term" value="F:zinc ion binding"/>
    <property type="evidence" value="ECO:0007669"/>
    <property type="project" value="UniProtKB-KW"/>
</dbReference>
<evidence type="ECO:0000256" key="8">
    <source>
        <dbReference type="SAM" id="MobiDB-lite"/>
    </source>
</evidence>
<keyword evidence="4" id="KW-0862">Zinc</keyword>
<dbReference type="PANTHER" id="PTHR12326">
    <property type="entry name" value="PLECKSTRIN HOMOLOGY DOMAIN CONTAINING PROTEIN"/>
    <property type="match status" value="1"/>
</dbReference>
<evidence type="ECO:0000256" key="2">
    <source>
        <dbReference type="ARBA" id="ARBA00022737"/>
    </source>
</evidence>
<feature type="region of interest" description="Disordered" evidence="8">
    <location>
        <begin position="45"/>
        <end position="70"/>
    </location>
</feature>
<dbReference type="Proteomes" id="UP000299084">
    <property type="component" value="Unassembled WGS sequence"/>
</dbReference>
<dbReference type="PANTHER" id="PTHR12326:SF3">
    <property type="entry name" value="DIFFERENTIALLY EXPRESSED IN FDCP 8 HOMOLOG"/>
    <property type="match status" value="1"/>
</dbReference>
<dbReference type="AlphaFoldDB" id="A0A5N4CMX8"/>
<evidence type="ECO:0000313" key="10">
    <source>
        <dbReference type="EMBL" id="KAB1260232.1"/>
    </source>
</evidence>
<comment type="subunit">
    <text evidence="7">Interacts (via C-terminus) with PLEKHM1; this interaction is weak but increased in a RAB7A-dependent manner.</text>
</comment>
<dbReference type="Pfam" id="PF00130">
    <property type="entry name" value="C1_1"/>
    <property type="match status" value="1"/>
</dbReference>
<organism evidence="10 11">
    <name type="scientific">Camelus dromedarius</name>
    <name type="common">Dromedary</name>
    <name type="synonym">Arabian camel</name>
    <dbReference type="NCBI Taxonomy" id="9838"/>
    <lineage>
        <taxon>Eukaryota</taxon>
        <taxon>Metazoa</taxon>
        <taxon>Chordata</taxon>
        <taxon>Craniata</taxon>
        <taxon>Vertebrata</taxon>
        <taxon>Euteleostomi</taxon>
        <taxon>Mammalia</taxon>
        <taxon>Eutheria</taxon>
        <taxon>Laurasiatheria</taxon>
        <taxon>Artiodactyla</taxon>
        <taxon>Tylopoda</taxon>
        <taxon>Camelidae</taxon>
        <taxon>Camelus</taxon>
    </lineage>
</organism>
<comment type="similarity">
    <text evidence="5">Belongs to the DEF8 family.</text>
</comment>
<reference evidence="10 11" key="1">
    <citation type="journal article" date="2019" name="Mol. Ecol. Resour.">
        <title>Improving Illumina assemblies with Hi-C and long reads: an example with the North African dromedary.</title>
        <authorList>
            <person name="Elbers J.P."/>
            <person name="Rogers M.F."/>
            <person name="Perelman P.L."/>
            <person name="Proskuryakova A.A."/>
            <person name="Serdyukova N.A."/>
            <person name="Johnson W.E."/>
            <person name="Horin P."/>
            <person name="Corander J."/>
            <person name="Murphy D."/>
            <person name="Burger P.A."/>
        </authorList>
    </citation>
    <scope>NUCLEOTIDE SEQUENCE [LARGE SCALE GENOMIC DNA]</scope>
    <source>
        <strain evidence="10">Drom800</strain>
        <tissue evidence="10">Blood</tissue>
    </source>
</reference>
<name>A0A5N4CMX8_CAMDR</name>
<dbReference type="CDD" id="cd20819">
    <property type="entry name" value="C1_DEF8"/>
    <property type="match status" value="1"/>
</dbReference>
<evidence type="ECO:0000256" key="6">
    <source>
        <dbReference type="ARBA" id="ARBA00045550"/>
    </source>
</evidence>
<evidence type="ECO:0000313" key="11">
    <source>
        <dbReference type="Proteomes" id="UP000299084"/>
    </source>
</evidence>
<dbReference type="Gene3D" id="3.30.60.20">
    <property type="match status" value="1"/>
</dbReference>
<dbReference type="InterPro" id="IPR051366">
    <property type="entry name" value="DEF8"/>
</dbReference>
<dbReference type="InterPro" id="IPR046349">
    <property type="entry name" value="C1-like_sf"/>
</dbReference>
<evidence type="ECO:0000256" key="3">
    <source>
        <dbReference type="ARBA" id="ARBA00022771"/>
    </source>
</evidence>
<dbReference type="PROSITE" id="PS50081">
    <property type="entry name" value="ZF_DAG_PE_2"/>
    <property type="match status" value="1"/>
</dbReference>
<evidence type="ECO:0000256" key="5">
    <source>
        <dbReference type="ARBA" id="ARBA00029450"/>
    </source>
</evidence>
<dbReference type="InterPro" id="IPR002219">
    <property type="entry name" value="PKC_DAG/PE"/>
</dbReference>
<dbReference type="Pfam" id="PF13901">
    <property type="entry name" value="RH_dom"/>
    <property type="match status" value="1"/>
</dbReference>
<dbReference type="EMBL" id="JWIN03000021">
    <property type="protein sequence ID" value="KAB1260232.1"/>
    <property type="molecule type" value="Genomic_DNA"/>
</dbReference>
<protein>
    <submittedName>
        <fullName evidence="10">Differentially expressed in FDCP 8-like protein</fullName>
    </submittedName>
</protein>
<dbReference type="InterPro" id="IPR047983">
    <property type="entry name" value="DEF8_C1"/>
</dbReference>
<comment type="function">
    <text evidence="6">Positively regulates lysosome peripheral distribution and ruffled border formation in osteoclasts. Involved in bone resorption.</text>
</comment>
<dbReference type="SUPFAM" id="SSF57889">
    <property type="entry name" value="Cysteine-rich domain"/>
    <property type="match status" value="1"/>
</dbReference>
<dbReference type="PROSITE" id="PS00479">
    <property type="entry name" value="ZF_DAG_PE_1"/>
    <property type="match status" value="1"/>
</dbReference>
<keyword evidence="11" id="KW-1185">Reference proteome</keyword>
<evidence type="ECO:0000256" key="7">
    <source>
        <dbReference type="ARBA" id="ARBA00065704"/>
    </source>
</evidence>
<keyword evidence="1" id="KW-0479">Metal-binding</keyword>
<feature type="compositionally biased region" description="Acidic residues" evidence="8">
    <location>
        <begin position="60"/>
        <end position="70"/>
    </location>
</feature>
<keyword evidence="3" id="KW-0863">Zinc-finger</keyword>
<dbReference type="InterPro" id="IPR025258">
    <property type="entry name" value="RH_dom"/>
</dbReference>
<dbReference type="FunFam" id="3.30.60.20:FF:000042">
    <property type="entry name" value="differentially expressed in FDCP 8 homolog isoform X2"/>
    <property type="match status" value="1"/>
</dbReference>
<evidence type="ECO:0000259" key="9">
    <source>
        <dbReference type="PROSITE" id="PS50081"/>
    </source>
</evidence>
<evidence type="ECO:0000256" key="4">
    <source>
        <dbReference type="ARBA" id="ARBA00022833"/>
    </source>
</evidence>
<accession>A0A5N4CMX8</accession>
<sequence>MGHEDVALPKVTLLVAGQARALVWGAMEYDEKLARFRQAHLNPFNKQLGPRQHEQGAGEEAPDITSEEALPELPPGEPEFYCPERTMDLGLSEDHFARPVVRFGACGRESGPGRGQIVWMVSACEQVLGPLWVTWGLFLASDIQQLRQAIQECKQVILELPEHSEKQKDAVVRLIHLRLKLQELKDPSEDEPSVRVLLEHRFCKEKSKSVKQTCDKCNAIIWGLIQTWYTCTGCYYRCHSKCLNLISKPCVRSKVSHQAEYELSICPEAGLDSQDYRCAECRAPISLRECRGVPSEARQCDYTGQYYCSHCHWNDLAVIPARVVHNWDFEPRKVSRGSMRYLALMVSRPVLRLREINPLLFNYVEELVEIRKLRQDILLMKPYFITCREAMAARLLLQLQDRQHFVENDEMYSVQDLLDAHTGRLGCSLAETHTLFAKHIKLDCERCQAKGFVCELCREGDVLFPFDSHTSVCTDCSAVFHRDCYYDNSTTCPRCARLTLRKQSLFQEPGPDADA</sequence>
<dbReference type="SMART" id="SM01175">
    <property type="entry name" value="DUF4206"/>
    <property type="match status" value="1"/>
</dbReference>
<evidence type="ECO:0000256" key="1">
    <source>
        <dbReference type="ARBA" id="ARBA00022723"/>
    </source>
</evidence>
<feature type="domain" description="Phorbol-ester/DAG-type" evidence="9">
    <location>
        <begin position="199"/>
        <end position="250"/>
    </location>
</feature>
<proteinExistence type="inferred from homology"/>